<protein>
    <submittedName>
        <fullName evidence="1">Uncharacterized protein</fullName>
    </submittedName>
</protein>
<evidence type="ECO:0000313" key="2">
    <source>
        <dbReference type="Proteomes" id="UP001600941"/>
    </source>
</evidence>
<gene>
    <name evidence="1" type="ORF">K340107D12_26490</name>
</gene>
<name>A0ABQ0BTG1_9FIRM</name>
<comment type="caution">
    <text evidence="1">The sequence shown here is derived from an EMBL/GenBank/DDBJ whole genome shotgun (WGS) entry which is preliminary data.</text>
</comment>
<dbReference type="Proteomes" id="UP001600941">
    <property type="component" value="Unassembled WGS sequence"/>
</dbReference>
<reference evidence="1 2" key="1">
    <citation type="submission" date="2024-04" db="EMBL/GenBank/DDBJ databases">
        <title>Defined microbial consortia suppress multidrug-resistant proinflammatory Enterobacteriaceae via ecological control.</title>
        <authorList>
            <person name="Furuichi M."/>
            <person name="Kawaguchi T."/>
            <person name="Pust M."/>
            <person name="Yasuma K."/>
            <person name="Plichta D."/>
            <person name="Hasegawa N."/>
            <person name="Ohya T."/>
            <person name="Bhattarai S."/>
            <person name="Sasajima S."/>
            <person name="Aoto Y."/>
            <person name="Tuganbaev T."/>
            <person name="Yaginuma M."/>
            <person name="Ueda M."/>
            <person name="Okahashi N."/>
            <person name="Amafuji K."/>
            <person name="Kiridooshi Y."/>
            <person name="Sugita K."/>
            <person name="Strazar M."/>
            <person name="Skelly A."/>
            <person name="Suda W."/>
            <person name="Hattori M."/>
            <person name="Nakamoto N."/>
            <person name="Caballero S."/>
            <person name="Norman J."/>
            <person name="Olle B."/>
            <person name="Tanoue T."/>
            <person name="Arita M."/>
            <person name="Bucci V."/>
            <person name="Atarashi K."/>
            <person name="Xavier R."/>
            <person name="Honda K."/>
        </authorList>
    </citation>
    <scope>NUCLEOTIDE SEQUENCE [LARGE SCALE GENOMIC DNA]</scope>
    <source>
        <strain evidence="2">k34-0107-D12</strain>
    </source>
</reference>
<organism evidence="1 2">
    <name type="scientific">Blautia parvula</name>
    <dbReference type="NCBI Taxonomy" id="2877527"/>
    <lineage>
        <taxon>Bacteria</taxon>
        <taxon>Bacillati</taxon>
        <taxon>Bacillota</taxon>
        <taxon>Clostridia</taxon>
        <taxon>Lachnospirales</taxon>
        <taxon>Lachnospiraceae</taxon>
        <taxon>Blautia</taxon>
    </lineage>
</organism>
<sequence length="50" mass="5726">MEEITLDAWIREKVTVFIKKFGQYGILDNFLQGVRASEMGLEFVFNGVGQ</sequence>
<evidence type="ECO:0000313" key="1">
    <source>
        <dbReference type="EMBL" id="GAA6499833.1"/>
    </source>
</evidence>
<accession>A0ABQ0BTG1</accession>
<proteinExistence type="predicted"/>
<keyword evidence="2" id="KW-1185">Reference proteome</keyword>
<dbReference type="EMBL" id="BAABZQ010000001">
    <property type="protein sequence ID" value="GAA6499833.1"/>
    <property type="molecule type" value="Genomic_DNA"/>
</dbReference>